<evidence type="ECO:0000259" key="2">
    <source>
        <dbReference type="Pfam" id="PF12146"/>
    </source>
</evidence>
<accession>A0A9P8L3L8</accession>
<dbReference type="Gene3D" id="3.40.50.1820">
    <property type="entry name" value="alpha/beta hydrolase"/>
    <property type="match status" value="1"/>
</dbReference>
<dbReference type="OrthoDB" id="10249433at2759"/>
<evidence type="ECO:0000256" key="1">
    <source>
        <dbReference type="SAM" id="MobiDB-lite"/>
    </source>
</evidence>
<feature type="domain" description="Serine aminopeptidase S33" evidence="2">
    <location>
        <begin position="30"/>
        <end position="277"/>
    </location>
</feature>
<evidence type="ECO:0000313" key="3">
    <source>
        <dbReference type="EMBL" id="KAH0538679.1"/>
    </source>
</evidence>
<name>A0A9P8L3L8_9PEZI</name>
<keyword evidence="4" id="KW-1185">Reference proteome</keyword>
<feature type="compositionally biased region" description="Low complexity" evidence="1">
    <location>
        <begin position="302"/>
        <end position="313"/>
    </location>
</feature>
<dbReference type="EMBL" id="JAGHQL010000100">
    <property type="protein sequence ID" value="KAH0538679.1"/>
    <property type="molecule type" value="Genomic_DNA"/>
</dbReference>
<dbReference type="InterPro" id="IPR051044">
    <property type="entry name" value="MAG_DAG_Lipase"/>
</dbReference>
<evidence type="ECO:0000313" key="4">
    <source>
        <dbReference type="Proteomes" id="UP000698800"/>
    </source>
</evidence>
<sequence length="334" mass="36009">MASVVVEEGTFALKDGKSLYTKTWKPADGDIKARVVLLHGFNDHCSNYEHFCTTLATHGIAVYGYDQRGWGRSVASSQERGRGGSTAVILDDLTQFLERLIAEDRATPIFLKGHSMGGGIALTYAALSPPHIAPHIHGYILNAPLLVLHPKSAPPAFLQRVLALASRVLPNLALPQKIPPEIVSRDPEVQRQFVEDKLGHGIGTAEGLWGMLERGKALVEGKVRVPASVGVWVGHGTGDELTSWEASRKWVEEVFGEAGQAELRLYEGWRHRLHVEPGEDKTMFAKDVVGWIFKRGEGGKEAVGSSSVVAAAGDGDGAEEGQGTVEEAGKKAKL</sequence>
<dbReference type="Pfam" id="PF12146">
    <property type="entry name" value="Hydrolase_4"/>
    <property type="match status" value="1"/>
</dbReference>
<feature type="region of interest" description="Disordered" evidence="1">
    <location>
        <begin position="302"/>
        <end position="334"/>
    </location>
</feature>
<comment type="caution">
    <text evidence="3">The sequence shown here is derived from an EMBL/GenBank/DDBJ whole genome shotgun (WGS) entry which is preliminary data.</text>
</comment>
<dbReference type="InterPro" id="IPR029058">
    <property type="entry name" value="AB_hydrolase_fold"/>
</dbReference>
<organism evidence="3 4">
    <name type="scientific">Glutinoglossum americanum</name>
    <dbReference type="NCBI Taxonomy" id="1670608"/>
    <lineage>
        <taxon>Eukaryota</taxon>
        <taxon>Fungi</taxon>
        <taxon>Dikarya</taxon>
        <taxon>Ascomycota</taxon>
        <taxon>Pezizomycotina</taxon>
        <taxon>Geoglossomycetes</taxon>
        <taxon>Geoglossales</taxon>
        <taxon>Geoglossaceae</taxon>
        <taxon>Glutinoglossum</taxon>
    </lineage>
</organism>
<dbReference type="Proteomes" id="UP000698800">
    <property type="component" value="Unassembled WGS sequence"/>
</dbReference>
<reference evidence="3" key="1">
    <citation type="submission" date="2021-03" db="EMBL/GenBank/DDBJ databases">
        <title>Comparative genomics and phylogenomic investigation of the class Geoglossomycetes provide insights into ecological specialization and systematics.</title>
        <authorList>
            <person name="Melie T."/>
            <person name="Pirro S."/>
            <person name="Miller A.N."/>
            <person name="Quandt A."/>
        </authorList>
    </citation>
    <scope>NUCLEOTIDE SEQUENCE</scope>
    <source>
        <strain evidence="3">GBOQ0MN5Z8</strain>
    </source>
</reference>
<dbReference type="InterPro" id="IPR022742">
    <property type="entry name" value="Hydrolase_4"/>
</dbReference>
<proteinExistence type="predicted"/>
<dbReference type="SUPFAM" id="SSF53474">
    <property type="entry name" value="alpha/beta-Hydrolases"/>
    <property type="match status" value="1"/>
</dbReference>
<dbReference type="PANTHER" id="PTHR11614">
    <property type="entry name" value="PHOSPHOLIPASE-RELATED"/>
    <property type="match status" value="1"/>
</dbReference>
<gene>
    <name evidence="3" type="ORF">FGG08_004754</name>
</gene>
<protein>
    <recommendedName>
        <fullName evidence="2">Serine aminopeptidase S33 domain-containing protein</fullName>
    </recommendedName>
</protein>
<dbReference type="AlphaFoldDB" id="A0A9P8L3L8"/>